<protein>
    <submittedName>
        <fullName evidence="1">Uncharacterized protein</fullName>
    </submittedName>
</protein>
<evidence type="ECO:0000313" key="1">
    <source>
        <dbReference type="EMBL" id="KAK1129207.1"/>
    </source>
</evidence>
<comment type="caution">
    <text evidence="1">The sequence shown here is derived from an EMBL/GenBank/DDBJ whole genome shotgun (WGS) entry which is preliminary data.</text>
</comment>
<dbReference type="Proteomes" id="UP001177670">
    <property type="component" value="Unassembled WGS sequence"/>
</dbReference>
<name>A0AA40KQP8_9HYME</name>
<gene>
    <name evidence="1" type="ORF">K0M31_020337</name>
</gene>
<keyword evidence="2" id="KW-1185">Reference proteome</keyword>
<organism evidence="1 2">
    <name type="scientific">Melipona bicolor</name>
    <dbReference type="NCBI Taxonomy" id="60889"/>
    <lineage>
        <taxon>Eukaryota</taxon>
        <taxon>Metazoa</taxon>
        <taxon>Ecdysozoa</taxon>
        <taxon>Arthropoda</taxon>
        <taxon>Hexapoda</taxon>
        <taxon>Insecta</taxon>
        <taxon>Pterygota</taxon>
        <taxon>Neoptera</taxon>
        <taxon>Endopterygota</taxon>
        <taxon>Hymenoptera</taxon>
        <taxon>Apocrita</taxon>
        <taxon>Aculeata</taxon>
        <taxon>Apoidea</taxon>
        <taxon>Anthophila</taxon>
        <taxon>Apidae</taxon>
        <taxon>Melipona</taxon>
    </lineage>
</organism>
<sequence>GDFRGAICGTRCQREEIETFQPKERETPGCPRTLQSEPAILNSSRLSAAAESEREGASGYPCPRLIFQMSKDRGHMRQYC</sequence>
<proteinExistence type="predicted"/>
<dbReference type="AlphaFoldDB" id="A0AA40KQP8"/>
<dbReference type="EMBL" id="JAHYIQ010000009">
    <property type="protein sequence ID" value="KAK1129207.1"/>
    <property type="molecule type" value="Genomic_DNA"/>
</dbReference>
<accession>A0AA40KQP8</accession>
<evidence type="ECO:0000313" key="2">
    <source>
        <dbReference type="Proteomes" id="UP001177670"/>
    </source>
</evidence>
<feature type="non-terminal residue" evidence="1">
    <location>
        <position position="1"/>
    </location>
</feature>
<reference evidence="1" key="1">
    <citation type="submission" date="2021-10" db="EMBL/GenBank/DDBJ databases">
        <title>Melipona bicolor Genome sequencing and assembly.</title>
        <authorList>
            <person name="Araujo N.S."/>
            <person name="Arias M.C."/>
        </authorList>
    </citation>
    <scope>NUCLEOTIDE SEQUENCE</scope>
    <source>
        <strain evidence="1">USP_2M_L1-L4_2017</strain>
        <tissue evidence="1">Whole body</tissue>
    </source>
</reference>